<dbReference type="Pfam" id="PF00528">
    <property type="entry name" value="BPD_transp_1"/>
    <property type="match status" value="1"/>
</dbReference>
<evidence type="ECO:0000256" key="3">
    <source>
        <dbReference type="ARBA" id="ARBA00022475"/>
    </source>
</evidence>
<dbReference type="RefSeq" id="WP_082062252.1">
    <property type="nucleotide sequence ID" value="NZ_JYJB01000010.1"/>
</dbReference>
<comment type="similarity">
    <text evidence="7">Belongs to the binding-protein-dependent transport system permease family.</text>
</comment>
<sequence>MTTTVVPVRREKRARKGGTEPSARRIALAPYLLILGAVLVLLLGMGYPVVWQIVTSFQKYGALQQLGGKAPDFVWFDNYIAIAGNSTFWAVVTRSVIFCLVTAFITIVIGVLLALLMTKVHAVARFVLQIALLLAWAMPVIAAMTVFIWLFDRQRGVVNYLLSLIPGVDMNGFNWIGTTPLLFFTVASIIIVWMSVPFVAFSAFAGLTQVSGEVLEASHLDGAGAVQRFRFIIFPVLKPVIAIVLLLNLIWDLRVFAQITLLQDAGPKSTDYDLLGTYIYKTGVAGLDFGGGAAMSIFVLALTIALSWFYVRNLVKEESR</sequence>
<dbReference type="SUPFAM" id="SSF161098">
    <property type="entry name" value="MetI-like"/>
    <property type="match status" value="1"/>
</dbReference>
<feature type="transmembrane region" description="Helical" evidence="7">
    <location>
        <begin position="95"/>
        <end position="118"/>
    </location>
</feature>
<dbReference type="InterPro" id="IPR035906">
    <property type="entry name" value="MetI-like_sf"/>
</dbReference>
<dbReference type="Gene3D" id="1.10.3720.10">
    <property type="entry name" value="MetI-like"/>
    <property type="match status" value="1"/>
</dbReference>
<feature type="transmembrane region" description="Helical" evidence="7">
    <location>
        <begin position="130"/>
        <end position="151"/>
    </location>
</feature>
<organism evidence="9 10">
    <name type="scientific">Microbacterium hydrocarbonoxydans</name>
    <dbReference type="NCBI Taxonomy" id="273678"/>
    <lineage>
        <taxon>Bacteria</taxon>
        <taxon>Bacillati</taxon>
        <taxon>Actinomycetota</taxon>
        <taxon>Actinomycetes</taxon>
        <taxon>Micrococcales</taxon>
        <taxon>Microbacteriaceae</taxon>
        <taxon>Microbacterium</taxon>
    </lineage>
</organism>
<evidence type="ECO:0000256" key="6">
    <source>
        <dbReference type="ARBA" id="ARBA00023136"/>
    </source>
</evidence>
<keyword evidence="5 7" id="KW-1133">Transmembrane helix</keyword>
<keyword evidence="6 7" id="KW-0472">Membrane</keyword>
<evidence type="ECO:0000256" key="4">
    <source>
        <dbReference type="ARBA" id="ARBA00022692"/>
    </source>
</evidence>
<gene>
    <name evidence="9" type="primary">ycjO_4</name>
    <name evidence="9" type="ORF">RS84_03590</name>
</gene>
<dbReference type="InterPro" id="IPR050809">
    <property type="entry name" value="UgpAE/MalFG_permease"/>
</dbReference>
<dbReference type="EMBL" id="JYJB01000010">
    <property type="protein sequence ID" value="KJL46946.1"/>
    <property type="molecule type" value="Genomic_DNA"/>
</dbReference>
<protein>
    <submittedName>
        <fullName evidence="9">Inner membrane ABC transporter permease protein YcjO</fullName>
    </submittedName>
</protein>
<feature type="transmembrane region" description="Helical" evidence="7">
    <location>
        <begin position="289"/>
        <end position="311"/>
    </location>
</feature>
<feature type="transmembrane region" description="Helical" evidence="7">
    <location>
        <begin position="181"/>
        <end position="208"/>
    </location>
</feature>
<keyword evidence="4 7" id="KW-0812">Transmembrane</keyword>
<feature type="domain" description="ABC transmembrane type-1" evidence="8">
    <location>
        <begin position="92"/>
        <end position="310"/>
    </location>
</feature>
<dbReference type="OrthoDB" id="9804439at2"/>
<feature type="transmembrane region" description="Helical" evidence="7">
    <location>
        <begin position="31"/>
        <end position="54"/>
    </location>
</feature>
<dbReference type="PANTHER" id="PTHR43227">
    <property type="entry name" value="BLL4140 PROTEIN"/>
    <property type="match status" value="1"/>
</dbReference>
<accession>A0A0M2HR41</accession>
<dbReference type="STRING" id="273678.RS84_03590"/>
<proteinExistence type="inferred from homology"/>
<evidence type="ECO:0000259" key="8">
    <source>
        <dbReference type="PROSITE" id="PS50928"/>
    </source>
</evidence>
<dbReference type="AlphaFoldDB" id="A0A0M2HR41"/>
<evidence type="ECO:0000256" key="1">
    <source>
        <dbReference type="ARBA" id="ARBA00004651"/>
    </source>
</evidence>
<dbReference type="PATRIC" id="fig|273678.4.peg.3581"/>
<evidence type="ECO:0000256" key="5">
    <source>
        <dbReference type="ARBA" id="ARBA00022989"/>
    </source>
</evidence>
<evidence type="ECO:0000313" key="10">
    <source>
        <dbReference type="Proteomes" id="UP000033900"/>
    </source>
</evidence>
<keyword evidence="2 7" id="KW-0813">Transport</keyword>
<name>A0A0M2HR41_9MICO</name>
<comment type="caution">
    <text evidence="9">The sequence shown here is derived from an EMBL/GenBank/DDBJ whole genome shotgun (WGS) entry which is preliminary data.</text>
</comment>
<dbReference type="PROSITE" id="PS50928">
    <property type="entry name" value="ABC_TM1"/>
    <property type="match status" value="1"/>
</dbReference>
<dbReference type="InterPro" id="IPR000515">
    <property type="entry name" value="MetI-like"/>
</dbReference>
<dbReference type="GO" id="GO:0005886">
    <property type="term" value="C:plasma membrane"/>
    <property type="evidence" value="ECO:0007669"/>
    <property type="project" value="UniProtKB-SubCell"/>
</dbReference>
<evidence type="ECO:0000256" key="7">
    <source>
        <dbReference type="RuleBase" id="RU363032"/>
    </source>
</evidence>
<dbReference type="GO" id="GO:0055085">
    <property type="term" value="P:transmembrane transport"/>
    <property type="evidence" value="ECO:0007669"/>
    <property type="project" value="InterPro"/>
</dbReference>
<comment type="subcellular location">
    <subcellularLocation>
        <location evidence="1 7">Cell membrane</location>
        <topology evidence="1 7">Multi-pass membrane protein</topology>
    </subcellularLocation>
</comment>
<dbReference type="CDD" id="cd06261">
    <property type="entry name" value="TM_PBP2"/>
    <property type="match status" value="1"/>
</dbReference>
<evidence type="ECO:0000256" key="2">
    <source>
        <dbReference type="ARBA" id="ARBA00022448"/>
    </source>
</evidence>
<reference evidence="9 10" key="1">
    <citation type="submission" date="2015-02" db="EMBL/GenBank/DDBJ databases">
        <title>Draft genome sequences of ten Microbacterium spp. with emphasis on heavy metal contaminated environments.</title>
        <authorList>
            <person name="Corretto E."/>
        </authorList>
    </citation>
    <scope>NUCLEOTIDE SEQUENCE [LARGE SCALE GENOMIC DNA]</scope>
    <source>
        <strain evidence="9 10">SA35</strain>
    </source>
</reference>
<dbReference type="PANTHER" id="PTHR43227:SF8">
    <property type="entry name" value="DIACETYLCHITOBIOSE UPTAKE SYSTEM PERMEASE PROTEIN DASB"/>
    <property type="match status" value="1"/>
</dbReference>
<dbReference type="Proteomes" id="UP000033900">
    <property type="component" value="Unassembled WGS sequence"/>
</dbReference>
<keyword evidence="10" id="KW-1185">Reference proteome</keyword>
<evidence type="ECO:0000313" key="9">
    <source>
        <dbReference type="EMBL" id="KJL46946.1"/>
    </source>
</evidence>
<feature type="transmembrane region" description="Helical" evidence="7">
    <location>
        <begin position="229"/>
        <end position="251"/>
    </location>
</feature>
<keyword evidence="3" id="KW-1003">Cell membrane</keyword>